<keyword evidence="5 6" id="KW-0472">Membrane</keyword>
<dbReference type="Pfam" id="PF04515">
    <property type="entry name" value="Choline_transpo"/>
    <property type="match status" value="1"/>
</dbReference>
<evidence type="ECO:0000256" key="6">
    <source>
        <dbReference type="RuleBase" id="RU368066"/>
    </source>
</evidence>
<evidence type="ECO:0000256" key="1">
    <source>
        <dbReference type="ARBA" id="ARBA00004141"/>
    </source>
</evidence>
<dbReference type="PANTHER" id="PTHR12385">
    <property type="entry name" value="CHOLINE TRANSPORTER-LIKE (SLC FAMILY 44)"/>
    <property type="match status" value="1"/>
</dbReference>
<evidence type="ECO:0000256" key="2">
    <source>
        <dbReference type="ARBA" id="ARBA00007168"/>
    </source>
</evidence>
<reference evidence="7" key="1">
    <citation type="journal article" date="2021" name="Proc. Natl. Acad. Sci. U.S.A.">
        <title>Three genomes in the algal genus Volvox reveal the fate of a haploid sex-determining region after a transition to homothallism.</title>
        <authorList>
            <person name="Yamamoto K."/>
            <person name="Hamaji T."/>
            <person name="Kawai-Toyooka H."/>
            <person name="Matsuzaki R."/>
            <person name="Takahashi F."/>
            <person name="Nishimura Y."/>
            <person name="Kawachi M."/>
            <person name="Noguchi H."/>
            <person name="Minakuchi Y."/>
            <person name="Umen J.G."/>
            <person name="Toyoda A."/>
            <person name="Nozaki H."/>
        </authorList>
    </citation>
    <scope>NUCLEOTIDE SEQUENCE</scope>
    <source>
        <strain evidence="7">NIES-3780</strain>
    </source>
</reference>
<accession>A0A8J4AVF0</accession>
<organism evidence="7 8">
    <name type="scientific">Volvox africanus</name>
    <dbReference type="NCBI Taxonomy" id="51714"/>
    <lineage>
        <taxon>Eukaryota</taxon>
        <taxon>Viridiplantae</taxon>
        <taxon>Chlorophyta</taxon>
        <taxon>core chlorophytes</taxon>
        <taxon>Chlorophyceae</taxon>
        <taxon>CS clade</taxon>
        <taxon>Chlamydomonadales</taxon>
        <taxon>Volvocaceae</taxon>
        <taxon>Volvox</taxon>
    </lineage>
</organism>
<dbReference type="GO" id="GO:0005886">
    <property type="term" value="C:plasma membrane"/>
    <property type="evidence" value="ECO:0007669"/>
    <property type="project" value="UniProtKB-SubCell"/>
</dbReference>
<dbReference type="GO" id="GO:0022857">
    <property type="term" value="F:transmembrane transporter activity"/>
    <property type="evidence" value="ECO:0007669"/>
    <property type="project" value="UniProtKB-UniRule"/>
</dbReference>
<keyword evidence="3 6" id="KW-0812">Transmembrane</keyword>
<dbReference type="EMBL" id="BNCO01000003">
    <property type="protein sequence ID" value="GIL45985.1"/>
    <property type="molecule type" value="Genomic_DNA"/>
</dbReference>
<evidence type="ECO:0000256" key="3">
    <source>
        <dbReference type="ARBA" id="ARBA00022692"/>
    </source>
</evidence>
<comment type="function">
    <text evidence="6">Choline transporter.</text>
</comment>
<feature type="transmembrane region" description="Helical" evidence="6">
    <location>
        <begin position="469"/>
        <end position="495"/>
    </location>
</feature>
<name>A0A8J4AVF0_9CHLO</name>
<feature type="transmembrane region" description="Helical" evidence="6">
    <location>
        <begin position="214"/>
        <end position="237"/>
    </location>
</feature>
<proteinExistence type="inferred from homology"/>
<feature type="transmembrane region" description="Helical" evidence="6">
    <location>
        <begin position="139"/>
        <end position="163"/>
    </location>
</feature>
<evidence type="ECO:0000313" key="8">
    <source>
        <dbReference type="Proteomes" id="UP000747399"/>
    </source>
</evidence>
<feature type="transmembrane region" description="Helical" evidence="6">
    <location>
        <begin position="38"/>
        <end position="60"/>
    </location>
</feature>
<feature type="transmembrane region" description="Helical" evidence="6">
    <location>
        <begin position="396"/>
        <end position="416"/>
    </location>
</feature>
<sequence>MDVEGNPGIFAPTYTDNQFLYQSGVTIYNADKRSRKDVGFTITYVLLSAVAVIWGIVAFASMDQNRSLYTIGFYENSTTCDIHKYTAAQPPQTDVELSTDATFAKAFDKAIAIFVPISAALAIVSSVLYLVLFRRFAKATVFLSIGLSVACTLALGIACIIVGSPIVGVVLIICAVLAAIFYFFIRSNLALCAELMALSARALYENAALVPTAILIKLVGGGILVYGVAAFICGLHVGNVTRNPAVFEPPLGGENEICYDIGGLPIDCCVFKPRTWAVIYCIFDAIFISWTTMLILEIKLYTVADTLSQWYFSAPAPGSSAVVGRMSNPTRGSVRQALRHCLTTSFGSVAFASAIITIINFVRRLLRRGARNNIICCIINCIAQPILALLEKFTRFATIATAITGQGFLPAARAVFDTLRKNFLQTYSMWWVPERVLGFTVFLFSLSWGGIVFGITYGMTKNKDGSAKWGVPTVVGILCFFLMAYVLSFVAGLLLDAINTIYICYAFDKDQRCVTHPEVHSLFAQVPGLTVENPDGNIMYGAPEPAPQPQQYPPQQLYQYQPQQLLPQKGPYTGL</sequence>
<feature type="transmembrane region" description="Helical" evidence="6">
    <location>
        <begin position="110"/>
        <end position="132"/>
    </location>
</feature>
<dbReference type="PANTHER" id="PTHR12385:SF98">
    <property type="entry name" value="CHOLINE TRANSPORTER-LIKE PROTEIN"/>
    <property type="match status" value="1"/>
</dbReference>
<keyword evidence="4 6" id="KW-1133">Transmembrane helix</keyword>
<feature type="transmembrane region" description="Helical" evidence="6">
    <location>
        <begin position="436"/>
        <end position="457"/>
    </location>
</feature>
<evidence type="ECO:0000256" key="5">
    <source>
        <dbReference type="ARBA" id="ARBA00023136"/>
    </source>
</evidence>
<keyword evidence="8" id="KW-1185">Reference proteome</keyword>
<evidence type="ECO:0000256" key="4">
    <source>
        <dbReference type="ARBA" id="ARBA00022989"/>
    </source>
</evidence>
<dbReference type="InterPro" id="IPR007603">
    <property type="entry name" value="Choline_transptr-like"/>
</dbReference>
<comment type="subcellular location">
    <subcellularLocation>
        <location evidence="6">Cell membrane</location>
        <topology evidence="6">Multi-pass membrane protein</topology>
    </subcellularLocation>
    <subcellularLocation>
        <location evidence="1">Membrane</location>
        <topology evidence="1">Multi-pass membrane protein</topology>
    </subcellularLocation>
</comment>
<gene>
    <name evidence="7" type="ORF">Vafri_3091</name>
</gene>
<dbReference type="AlphaFoldDB" id="A0A8J4AVF0"/>
<feature type="transmembrane region" description="Helical" evidence="6">
    <location>
        <begin position="169"/>
        <end position="193"/>
    </location>
</feature>
<protein>
    <recommendedName>
        <fullName evidence="6">Choline transporter-like protein</fullName>
    </recommendedName>
</protein>
<comment type="caution">
    <text evidence="7">The sequence shown here is derived from an EMBL/GenBank/DDBJ whole genome shotgun (WGS) entry which is preliminary data.</text>
</comment>
<dbReference type="Proteomes" id="UP000747399">
    <property type="component" value="Unassembled WGS sequence"/>
</dbReference>
<comment type="similarity">
    <text evidence="2 6">Belongs to the CTL (choline transporter-like) family.</text>
</comment>
<feature type="transmembrane region" description="Helical" evidence="6">
    <location>
        <begin position="337"/>
        <end position="362"/>
    </location>
</feature>
<evidence type="ECO:0000313" key="7">
    <source>
        <dbReference type="EMBL" id="GIL45985.1"/>
    </source>
</evidence>